<evidence type="ECO:0008006" key="3">
    <source>
        <dbReference type="Google" id="ProtNLM"/>
    </source>
</evidence>
<gene>
    <name evidence="1" type="ORF">PXX05_08090</name>
</gene>
<proteinExistence type="predicted"/>
<dbReference type="EMBL" id="CP119078">
    <property type="protein sequence ID" value="WED41894.1"/>
    <property type="molecule type" value="Genomic_DNA"/>
</dbReference>
<organism evidence="1 2">
    <name type="scientific">Legionella cardiaca</name>
    <dbReference type="NCBI Taxonomy" id="1071983"/>
    <lineage>
        <taxon>Bacteria</taxon>
        <taxon>Pseudomonadati</taxon>
        <taxon>Pseudomonadota</taxon>
        <taxon>Gammaproteobacteria</taxon>
        <taxon>Legionellales</taxon>
        <taxon>Legionellaceae</taxon>
        <taxon>Legionella</taxon>
    </lineage>
</organism>
<name>A0ABY8AN58_9GAMM</name>
<accession>A0ABY8AN58</accession>
<sequence length="322" mass="36998">MFKKIYNKYLLAILGGLILTHIGYSYILGLVTSYIYDGFMPNIRNYEGKERYRFSSAYLTEKIRGSTKPILLILGSSFSYGYGLTLDNNFTNYLRKKMKSYSILNASIIGDSGDLMLANLKFLKSKKLFVDTLIIEVNLFNFTSSNFVITKSEIPIAADNPLTIDSLITSFSSFYLFYPHGMDSILNLELGDRYAFGTQSEHIYQFLSLPENYVESYEQFKKKFPIYTSELTSILSLASDVAKHVYFFVSPIYKEGILQNGFKLVDLEKQINDINLICKQFSKAHCLNLGIQENEKIFLNLSHFNEEGHRFLANWMSKQLTP</sequence>
<evidence type="ECO:0000313" key="2">
    <source>
        <dbReference type="Proteomes" id="UP001222087"/>
    </source>
</evidence>
<keyword evidence="2" id="KW-1185">Reference proteome</keyword>
<dbReference type="RefSeq" id="WP_275087718.1">
    <property type="nucleotide sequence ID" value="NZ_CP119078.1"/>
</dbReference>
<protein>
    <recommendedName>
        <fullName evidence="3">SGNH/GDSL hydrolase family protein</fullName>
    </recommendedName>
</protein>
<evidence type="ECO:0000313" key="1">
    <source>
        <dbReference type="EMBL" id="WED41894.1"/>
    </source>
</evidence>
<reference evidence="1 2" key="1">
    <citation type="submission" date="2023-02" db="EMBL/GenBank/DDBJ databases">
        <title>Genome Sequence of L. cardiaca H63T.</title>
        <authorList>
            <person name="Lopez A.E."/>
            <person name="Cianciotto N.P."/>
        </authorList>
    </citation>
    <scope>NUCLEOTIDE SEQUENCE [LARGE SCALE GENOMIC DNA]</scope>
    <source>
        <strain evidence="1 2">H63</strain>
    </source>
</reference>
<dbReference type="InterPro" id="IPR036514">
    <property type="entry name" value="SGNH_hydro_sf"/>
</dbReference>
<dbReference type="Proteomes" id="UP001222087">
    <property type="component" value="Chromosome"/>
</dbReference>
<dbReference type="SUPFAM" id="SSF52266">
    <property type="entry name" value="SGNH hydrolase"/>
    <property type="match status" value="1"/>
</dbReference>
<dbReference type="Gene3D" id="3.40.50.1110">
    <property type="entry name" value="SGNH hydrolase"/>
    <property type="match status" value="1"/>
</dbReference>